<proteinExistence type="predicted"/>
<dbReference type="AlphaFoldDB" id="A0A6M3LJW5"/>
<feature type="compositionally biased region" description="Low complexity" evidence="1">
    <location>
        <begin position="131"/>
        <end position="160"/>
    </location>
</feature>
<dbReference type="InterPro" id="IPR007499">
    <property type="entry name" value="ERF_bacteria_virus"/>
</dbReference>
<dbReference type="EMBL" id="MT143262">
    <property type="protein sequence ID" value="QJA94803.1"/>
    <property type="molecule type" value="Genomic_DNA"/>
</dbReference>
<reference evidence="2" key="1">
    <citation type="submission" date="2020-03" db="EMBL/GenBank/DDBJ databases">
        <title>The deep terrestrial virosphere.</title>
        <authorList>
            <person name="Holmfeldt K."/>
            <person name="Nilsson E."/>
            <person name="Simone D."/>
            <person name="Lopez-Fernandez M."/>
            <person name="Wu X."/>
            <person name="de Brujin I."/>
            <person name="Lundin D."/>
            <person name="Andersson A."/>
            <person name="Bertilsson S."/>
            <person name="Dopson M."/>
        </authorList>
    </citation>
    <scope>NUCLEOTIDE SEQUENCE</scope>
    <source>
        <strain evidence="2">MM415B03735</strain>
    </source>
</reference>
<feature type="compositionally biased region" description="Pro residues" evidence="1">
    <location>
        <begin position="163"/>
        <end position="172"/>
    </location>
</feature>
<dbReference type="Pfam" id="PF04404">
    <property type="entry name" value="ERF"/>
    <property type="match status" value="1"/>
</dbReference>
<evidence type="ECO:0000256" key="1">
    <source>
        <dbReference type="SAM" id="MobiDB-lite"/>
    </source>
</evidence>
<gene>
    <name evidence="2" type="ORF">MM415B03735_0004</name>
</gene>
<accession>A0A6M3LJW5</accession>
<protein>
    <submittedName>
        <fullName evidence="2">Putative Erf family protein</fullName>
    </submittedName>
</protein>
<feature type="region of interest" description="Disordered" evidence="1">
    <location>
        <begin position="125"/>
        <end position="174"/>
    </location>
</feature>
<name>A0A6M3LJW5_9ZZZZ</name>
<sequence>MFAQSDKIDLIAPALVKALGEVENAEKNAKNPFLKNAYADLNAVLAAVKPALAKYGIVPLQPMRIDGDRISMQTILLHESGQWVGSEALLDLSVEEKGKSNAQLFGSAVSYYRRYQLQALTGIGAEDDDGQAAGPRQQSQQAPRQPDRPAQSPSGNGQRAPAHRPPQAAPEPVPEDRATFVADCRPMFNQLDGDAQAALLRKFGSAQSLETIIPVLWEKVQIELTVLTDEVPF</sequence>
<organism evidence="2">
    <name type="scientific">viral metagenome</name>
    <dbReference type="NCBI Taxonomy" id="1070528"/>
    <lineage>
        <taxon>unclassified sequences</taxon>
        <taxon>metagenomes</taxon>
        <taxon>organismal metagenomes</taxon>
    </lineage>
</organism>
<evidence type="ECO:0000313" key="2">
    <source>
        <dbReference type="EMBL" id="QJA94803.1"/>
    </source>
</evidence>